<gene>
    <name evidence="1" type="ORF">DFH08DRAFT_712402</name>
</gene>
<protein>
    <submittedName>
        <fullName evidence="1">Uncharacterized protein</fullName>
    </submittedName>
</protein>
<sequence length="221" mass="25270">PFLLSVGYKLRPRYDPNWVPSWWNSTERRREGELPEDGYQLYSLSCISLDGKGEFRCIQCPLNFKYDPRNRAIPVLQTIPLPNGLDVLVVMPYGRQFNHPAFHCRAEFVEAMRQLLEVCTRRLPFSCIFTASAAGPCILPRLQYLPLVRACSSFPTSAFDCVFGISMRFPKGKDTDLTTGTLRTFPMIPELSLTVPYNPFKVDIFQLRLTMANVIKVCFSV</sequence>
<name>A0AAD6ZHG7_9AGAR</name>
<evidence type="ECO:0000313" key="1">
    <source>
        <dbReference type="EMBL" id="KAJ7323041.1"/>
    </source>
</evidence>
<dbReference type="EMBL" id="JARIHO010000048">
    <property type="protein sequence ID" value="KAJ7323041.1"/>
    <property type="molecule type" value="Genomic_DNA"/>
</dbReference>
<feature type="non-terminal residue" evidence="1">
    <location>
        <position position="1"/>
    </location>
</feature>
<comment type="caution">
    <text evidence="1">The sequence shown here is derived from an EMBL/GenBank/DDBJ whole genome shotgun (WGS) entry which is preliminary data.</text>
</comment>
<evidence type="ECO:0000313" key="2">
    <source>
        <dbReference type="Proteomes" id="UP001218218"/>
    </source>
</evidence>
<accession>A0AAD6ZHG7</accession>
<reference evidence="1" key="1">
    <citation type="submission" date="2023-03" db="EMBL/GenBank/DDBJ databases">
        <title>Massive genome expansion in bonnet fungi (Mycena s.s.) driven by repeated elements and novel gene families across ecological guilds.</title>
        <authorList>
            <consortium name="Lawrence Berkeley National Laboratory"/>
            <person name="Harder C.B."/>
            <person name="Miyauchi S."/>
            <person name="Viragh M."/>
            <person name="Kuo A."/>
            <person name="Thoen E."/>
            <person name="Andreopoulos B."/>
            <person name="Lu D."/>
            <person name="Skrede I."/>
            <person name="Drula E."/>
            <person name="Henrissat B."/>
            <person name="Morin E."/>
            <person name="Kohler A."/>
            <person name="Barry K."/>
            <person name="LaButti K."/>
            <person name="Morin E."/>
            <person name="Salamov A."/>
            <person name="Lipzen A."/>
            <person name="Mereny Z."/>
            <person name="Hegedus B."/>
            <person name="Baldrian P."/>
            <person name="Stursova M."/>
            <person name="Weitz H."/>
            <person name="Taylor A."/>
            <person name="Grigoriev I.V."/>
            <person name="Nagy L.G."/>
            <person name="Martin F."/>
            <person name="Kauserud H."/>
        </authorList>
    </citation>
    <scope>NUCLEOTIDE SEQUENCE</scope>
    <source>
        <strain evidence="1">CBHHK002</strain>
    </source>
</reference>
<dbReference type="Proteomes" id="UP001218218">
    <property type="component" value="Unassembled WGS sequence"/>
</dbReference>
<organism evidence="1 2">
    <name type="scientific">Mycena albidolilacea</name>
    <dbReference type="NCBI Taxonomy" id="1033008"/>
    <lineage>
        <taxon>Eukaryota</taxon>
        <taxon>Fungi</taxon>
        <taxon>Dikarya</taxon>
        <taxon>Basidiomycota</taxon>
        <taxon>Agaricomycotina</taxon>
        <taxon>Agaricomycetes</taxon>
        <taxon>Agaricomycetidae</taxon>
        <taxon>Agaricales</taxon>
        <taxon>Marasmiineae</taxon>
        <taxon>Mycenaceae</taxon>
        <taxon>Mycena</taxon>
    </lineage>
</organism>
<keyword evidence="2" id="KW-1185">Reference proteome</keyword>
<dbReference type="AlphaFoldDB" id="A0AAD6ZHG7"/>
<proteinExistence type="predicted"/>